<comment type="caution">
    <text evidence="7">The sequence shown here is derived from an EMBL/GenBank/DDBJ whole genome shotgun (WGS) entry which is preliminary data.</text>
</comment>
<sequence length="390" mass="42209">MVLFHQPVCVKFRYFQGVKAHTQRFSPTGGVAFAILFFFLNLNPHQGKTLKQHIAEFDFLGFILIVGGVVCILIGFNFSETSWSTPQTIAPLAIGVALLIAATLNEIYTSRAPIIPPRLFKVRTTAFILVSVFFHALAFFSGAYYLPVYFQVLGSSATGAGVRMLPYSLGAAFISAISGQVVTKTGRWRPVMWFSWVIIVLGYGLMTQLDEKSNNAEKVLYLLVAALGIGCLFQTPLIGLQAAMPLRDMATSTATFGFIRTLGGTVGISIGQAILSGFLRHKVQQIPGLDIDTSAAALNQVVRQIKDIPRMVIKAERAKEGDPEAGAVEKGEKILDANQTQLGVAPAPGDHEGDEEEKARRSTSKSRTSDAADDAGTIAEPEVPKQTTKE</sequence>
<feature type="transmembrane region" description="Helical" evidence="6">
    <location>
        <begin position="165"/>
        <end position="183"/>
    </location>
</feature>
<proteinExistence type="predicted"/>
<dbReference type="InterPro" id="IPR036259">
    <property type="entry name" value="MFS_trans_sf"/>
</dbReference>
<feature type="transmembrane region" description="Helical" evidence="6">
    <location>
        <begin position="126"/>
        <end position="145"/>
    </location>
</feature>
<dbReference type="Proteomes" id="UP000186601">
    <property type="component" value="Unassembled WGS sequence"/>
</dbReference>
<comment type="subcellular location">
    <subcellularLocation>
        <location evidence="1">Membrane</location>
        <topology evidence="1">Multi-pass membrane protein</topology>
    </subcellularLocation>
</comment>
<dbReference type="PANTHER" id="PTHR23501">
    <property type="entry name" value="MAJOR FACILITATOR SUPERFAMILY"/>
    <property type="match status" value="1"/>
</dbReference>
<name>A0A2R6NSV5_9APHY</name>
<evidence type="ECO:0000256" key="2">
    <source>
        <dbReference type="ARBA" id="ARBA00022692"/>
    </source>
</evidence>
<evidence type="ECO:0000256" key="1">
    <source>
        <dbReference type="ARBA" id="ARBA00004141"/>
    </source>
</evidence>
<dbReference type="STRING" id="98765.A0A2R6NSV5"/>
<feature type="transmembrane region" description="Helical" evidence="6">
    <location>
        <begin position="190"/>
        <end position="207"/>
    </location>
</feature>
<evidence type="ECO:0000256" key="6">
    <source>
        <dbReference type="SAM" id="Phobius"/>
    </source>
</evidence>
<dbReference type="EMBL" id="MLYV02000866">
    <property type="protein sequence ID" value="PSR76052.1"/>
    <property type="molecule type" value="Genomic_DNA"/>
</dbReference>
<dbReference type="AlphaFoldDB" id="A0A2R6NSV5"/>
<dbReference type="GO" id="GO:0022857">
    <property type="term" value="F:transmembrane transporter activity"/>
    <property type="evidence" value="ECO:0007669"/>
    <property type="project" value="InterPro"/>
</dbReference>
<keyword evidence="2 6" id="KW-0812">Transmembrane</keyword>
<feature type="transmembrane region" description="Helical" evidence="6">
    <location>
        <begin position="219"/>
        <end position="240"/>
    </location>
</feature>
<evidence type="ECO:0000256" key="5">
    <source>
        <dbReference type="SAM" id="MobiDB-lite"/>
    </source>
</evidence>
<evidence type="ECO:0000313" key="7">
    <source>
        <dbReference type="EMBL" id="PSR76052.1"/>
    </source>
</evidence>
<feature type="transmembrane region" description="Helical" evidence="6">
    <location>
        <begin position="54"/>
        <end position="76"/>
    </location>
</feature>
<gene>
    <name evidence="7" type="ORF">PHLCEN_2v8714</name>
</gene>
<dbReference type="PANTHER" id="PTHR23501:SF102">
    <property type="entry name" value="DRUG TRANSPORTER, PUTATIVE (AFU_ORTHOLOGUE AFUA_3G08530)-RELATED"/>
    <property type="match status" value="1"/>
</dbReference>
<dbReference type="InterPro" id="IPR011701">
    <property type="entry name" value="MFS"/>
</dbReference>
<dbReference type="GO" id="GO:0005886">
    <property type="term" value="C:plasma membrane"/>
    <property type="evidence" value="ECO:0007669"/>
    <property type="project" value="TreeGrafter"/>
</dbReference>
<organism evidence="7 8">
    <name type="scientific">Hermanssonia centrifuga</name>
    <dbReference type="NCBI Taxonomy" id="98765"/>
    <lineage>
        <taxon>Eukaryota</taxon>
        <taxon>Fungi</taxon>
        <taxon>Dikarya</taxon>
        <taxon>Basidiomycota</taxon>
        <taxon>Agaricomycotina</taxon>
        <taxon>Agaricomycetes</taxon>
        <taxon>Polyporales</taxon>
        <taxon>Meruliaceae</taxon>
        <taxon>Hermanssonia</taxon>
    </lineage>
</organism>
<keyword evidence="8" id="KW-1185">Reference proteome</keyword>
<feature type="region of interest" description="Disordered" evidence="5">
    <location>
        <begin position="316"/>
        <end position="390"/>
    </location>
</feature>
<reference evidence="7 8" key="1">
    <citation type="submission" date="2018-02" db="EMBL/GenBank/DDBJ databases">
        <title>Genome sequence of the basidiomycete white-rot fungus Phlebia centrifuga.</title>
        <authorList>
            <person name="Granchi Z."/>
            <person name="Peng M."/>
            <person name="de Vries R.P."/>
            <person name="Hilden K."/>
            <person name="Makela M.R."/>
            <person name="Grigoriev I."/>
            <person name="Riley R."/>
        </authorList>
    </citation>
    <scope>NUCLEOTIDE SEQUENCE [LARGE SCALE GENOMIC DNA]</scope>
    <source>
        <strain evidence="7 8">FBCC195</strain>
    </source>
</reference>
<feature type="compositionally biased region" description="Basic and acidic residues" evidence="5">
    <location>
        <begin position="316"/>
        <end position="335"/>
    </location>
</feature>
<dbReference type="Pfam" id="PF07690">
    <property type="entry name" value="MFS_1"/>
    <property type="match status" value="1"/>
</dbReference>
<keyword evidence="4 6" id="KW-0472">Membrane</keyword>
<dbReference type="SUPFAM" id="SSF103473">
    <property type="entry name" value="MFS general substrate transporter"/>
    <property type="match status" value="1"/>
</dbReference>
<evidence type="ECO:0000313" key="8">
    <source>
        <dbReference type="Proteomes" id="UP000186601"/>
    </source>
</evidence>
<feature type="transmembrane region" description="Helical" evidence="6">
    <location>
        <begin position="25"/>
        <end position="42"/>
    </location>
</feature>
<evidence type="ECO:0008006" key="9">
    <source>
        <dbReference type="Google" id="ProtNLM"/>
    </source>
</evidence>
<evidence type="ECO:0000256" key="3">
    <source>
        <dbReference type="ARBA" id="ARBA00022989"/>
    </source>
</evidence>
<protein>
    <recommendedName>
        <fullName evidence="9">Major facilitator superfamily (MFS) profile domain-containing protein</fullName>
    </recommendedName>
</protein>
<dbReference type="OrthoDB" id="10021397at2759"/>
<evidence type="ECO:0000256" key="4">
    <source>
        <dbReference type="ARBA" id="ARBA00023136"/>
    </source>
</evidence>
<dbReference type="Gene3D" id="1.20.1250.20">
    <property type="entry name" value="MFS general substrate transporter like domains"/>
    <property type="match status" value="1"/>
</dbReference>
<keyword evidence="3 6" id="KW-1133">Transmembrane helix</keyword>
<accession>A0A2R6NSV5</accession>
<feature type="transmembrane region" description="Helical" evidence="6">
    <location>
        <begin position="88"/>
        <end position="105"/>
    </location>
</feature>